<reference evidence="3" key="1">
    <citation type="submission" date="2025-08" db="UniProtKB">
        <authorList>
            <consortium name="RefSeq"/>
        </authorList>
    </citation>
    <scope>IDENTIFICATION</scope>
    <source>
        <tissue evidence="3">Whole larvae</tissue>
    </source>
</reference>
<dbReference type="Proteomes" id="UP001652740">
    <property type="component" value="Unplaced"/>
</dbReference>
<feature type="coiled-coil region" evidence="1">
    <location>
        <begin position="149"/>
        <end position="176"/>
    </location>
</feature>
<sequence length="205" mass="24185">MENSVISTIGKIKLQEIEKEAKLKEIREYETTLASLNRAIREANLQYEKFVEEEAELLKRTDNLRSELEIEKIRRNAYSMQMEACFKEFEELRNKVDEGISKVWDQRSSLCNEVQNASDKCDVWTLLIRPTWTDLSPKPIKKPENSVENSIIEDKLKKALERRDKAISERKRLMAEPDEGEEFIRIKNALRYSSEMVENLQRQQS</sequence>
<protein>
    <submittedName>
        <fullName evidence="3">Uncharacterized protein LOC128199964</fullName>
    </submittedName>
</protein>
<keyword evidence="1" id="KW-0175">Coiled coil</keyword>
<dbReference type="GeneID" id="128199964"/>
<dbReference type="RefSeq" id="XP_052759359.1">
    <property type="nucleotide sequence ID" value="XM_052903399.1"/>
</dbReference>
<proteinExistence type="predicted"/>
<name>A0ABM3N6Z9_GALME</name>
<evidence type="ECO:0000313" key="2">
    <source>
        <dbReference type="Proteomes" id="UP001652740"/>
    </source>
</evidence>
<gene>
    <name evidence="3" type="primary">LOC128199964</name>
</gene>
<evidence type="ECO:0000313" key="3">
    <source>
        <dbReference type="RefSeq" id="XP_052759359.1"/>
    </source>
</evidence>
<keyword evidence="2" id="KW-1185">Reference proteome</keyword>
<organism evidence="2 3">
    <name type="scientific">Galleria mellonella</name>
    <name type="common">Greater wax moth</name>
    <dbReference type="NCBI Taxonomy" id="7137"/>
    <lineage>
        <taxon>Eukaryota</taxon>
        <taxon>Metazoa</taxon>
        <taxon>Ecdysozoa</taxon>
        <taxon>Arthropoda</taxon>
        <taxon>Hexapoda</taxon>
        <taxon>Insecta</taxon>
        <taxon>Pterygota</taxon>
        <taxon>Neoptera</taxon>
        <taxon>Endopterygota</taxon>
        <taxon>Lepidoptera</taxon>
        <taxon>Glossata</taxon>
        <taxon>Ditrysia</taxon>
        <taxon>Pyraloidea</taxon>
        <taxon>Pyralidae</taxon>
        <taxon>Galleriinae</taxon>
        <taxon>Galleria</taxon>
    </lineage>
</organism>
<accession>A0ABM3N6Z9</accession>
<feature type="coiled-coil region" evidence="1">
    <location>
        <begin position="12"/>
        <end position="71"/>
    </location>
</feature>
<evidence type="ECO:0000256" key="1">
    <source>
        <dbReference type="SAM" id="Coils"/>
    </source>
</evidence>